<evidence type="ECO:0000313" key="3">
    <source>
        <dbReference type="EMBL" id="MFC3452589.1"/>
    </source>
</evidence>
<feature type="domain" description="NAD-dependent epimerase/dehydratase" evidence="2">
    <location>
        <begin position="11"/>
        <end position="252"/>
    </location>
</feature>
<evidence type="ECO:0000259" key="2">
    <source>
        <dbReference type="Pfam" id="PF01370"/>
    </source>
</evidence>
<dbReference type="Pfam" id="PF01370">
    <property type="entry name" value="Epimerase"/>
    <property type="match status" value="1"/>
</dbReference>
<organism evidence="3 4">
    <name type="scientific">Amycolatopsis speibonae</name>
    <dbReference type="NCBI Taxonomy" id="1450224"/>
    <lineage>
        <taxon>Bacteria</taxon>
        <taxon>Bacillati</taxon>
        <taxon>Actinomycetota</taxon>
        <taxon>Actinomycetes</taxon>
        <taxon>Pseudonocardiales</taxon>
        <taxon>Pseudonocardiaceae</taxon>
        <taxon>Amycolatopsis</taxon>
    </lineage>
</organism>
<dbReference type="SUPFAM" id="SSF51735">
    <property type="entry name" value="NAD(P)-binding Rossmann-fold domains"/>
    <property type="match status" value="1"/>
</dbReference>
<accession>A0ABV7P0H6</accession>
<reference evidence="4" key="1">
    <citation type="journal article" date="2019" name="Int. J. Syst. Evol. Microbiol.">
        <title>The Global Catalogue of Microorganisms (GCM) 10K type strain sequencing project: providing services to taxonomists for standard genome sequencing and annotation.</title>
        <authorList>
            <consortium name="The Broad Institute Genomics Platform"/>
            <consortium name="The Broad Institute Genome Sequencing Center for Infectious Disease"/>
            <person name="Wu L."/>
            <person name="Ma J."/>
        </authorList>
    </citation>
    <scope>NUCLEOTIDE SEQUENCE [LARGE SCALE GENOMIC DNA]</scope>
    <source>
        <strain evidence="4">CGMCC 4.7676</strain>
    </source>
</reference>
<name>A0ABV7P0H6_9PSEU</name>
<sequence>MRQAFWNGKRVLITGGCSFIGSHLAEYLIGAGAAVRVVDDLSSGKLSNLDNAPAGWEFVHADLRDPQVAAAAVDGIEIVFHLAAVHGGRGFIDLHQTACSSNFVLDGVVSQGALEAGVENFVYASSGCVYPVELQGDVTEDVRLTEPQVGPPYEADGMYGWAKLMMELRLAAMHAETGFPSVSCRLFTVYGERCPESHALTAMVGRAFLRQTPFEIWGDGTQVRNWTYVTDIVRGLVLAAERVRDGSAINLGTEEGIQVREAAQLILEITGLDARIKPLPDMPTGPYNRVASAAMARDRLGWIPEMPFHTGLKRLAHWYFETRSQDSMSSSEFADKLITR</sequence>
<proteinExistence type="inferred from homology"/>
<evidence type="ECO:0000256" key="1">
    <source>
        <dbReference type="ARBA" id="ARBA00007637"/>
    </source>
</evidence>
<dbReference type="PANTHER" id="PTHR43000">
    <property type="entry name" value="DTDP-D-GLUCOSE 4,6-DEHYDRATASE-RELATED"/>
    <property type="match status" value="1"/>
</dbReference>
<dbReference type="EMBL" id="JBHRWK010000038">
    <property type="protein sequence ID" value="MFC3452589.1"/>
    <property type="molecule type" value="Genomic_DNA"/>
</dbReference>
<dbReference type="RefSeq" id="WP_378241365.1">
    <property type="nucleotide sequence ID" value="NZ_JBHRWK010000038.1"/>
</dbReference>
<comment type="similarity">
    <text evidence="1">Belongs to the NAD(P)-dependent epimerase/dehydratase family.</text>
</comment>
<comment type="caution">
    <text evidence="3">The sequence shown here is derived from an EMBL/GenBank/DDBJ whole genome shotgun (WGS) entry which is preliminary data.</text>
</comment>
<protein>
    <submittedName>
        <fullName evidence="3">NAD-dependent epimerase/dehydratase family protein</fullName>
    </submittedName>
</protein>
<dbReference type="Proteomes" id="UP001595645">
    <property type="component" value="Unassembled WGS sequence"/>
</dbReference>
<dbReference type="Gene3D" id="3.40.50.720">
    <property type="entry name" value="NAD(P)-binding Rossmann-like Domain"/>
    <property type="match status" value="1"/>
</dbReference>
<keyword evidence="4" id="KW-1185">Reference proteome</keyword>
<dbReference type="InterPro" id="IPR036291">
    <property type="entry name" value="NAD(P)-bd_dom_sf"/>
</dbReference>
<gene>
    <name evidence="3" type="ORF">ACFOSH_24385</name>
</gene>
<dbReference type="Gene3D" id="3.90.25.10">
    <property type="entry name" value="UDP-galactose 4-epimerase, domain 1"/>
    <property type="match status" value="1"/>
</dbReference>
<dbReference type="InterPro" id="IPR001509">
    <property type="entry name" value="Epimerase_deHydtase"/>
</dbReference>
<evidence type="ECO:0000313" key="4">
    <source>
        <dbReference type="Proteomes" id="UP001595645"/>
    </source>
</evidence>